<dbReference type="RefSeq" id="WP_111159604.1">
    <property type="nucleotide sequence ID" value="NZ_PCDP01000019.1"/>
</dbReference>
<dbReference type="GO" id="GO:0003677">
    <property type="term" value="F:DNA binding"/>
    <property type="evidence" value="ECO:0007669"/>
    <property type="project" value="InterPro"/>
</dbReference>
<feature type="domain" description="HTH cro/C1-type" evidence="1">
    <location>
        <begin position="20"/>
        <end position="74"/>
    </location>
</feature>
<evidence type="ECO:0000313" key="3">
    <source>
        <dbReference type="Proteomes" id="UP000248925"/>
    </source>
</evidence>
<dbReference type="PANTHER" id="PTHR35010:SF4">
    <property type="entry name" value="BLL5781 PROTEIN"/>
    <property type="match status" value="1"/>
</dbReference>
<dbReference type="InterPro" id="IPR010982">
    <property type="entry name" value="Lambda_DNA-bd_dom_sf"/>
</dbReference>
<dbReference type="CDD" id="cd00093">
    <property type="entry name" value="HTH_XRE"/>
    <property type="match status" value="1"/>
</dbReference>
<protein>
    <submittedName>
        <fullName evidence="2">Transcriptional regulator</fullName>
    </submittedName>
</protein>
<proteinExistence type="predicted"/>
<accession>A0A2W4DGN0</accession>
<dbReference type="SMART" id="SM00530">
    <property type="entry name" value="HTH_XRE"/>
    <property type="match status" value="1"/>
</dbReference>
<keyword evidence="3" id="KW-1185">Reference proteome</keyword>
<evidence type="ECO:0000313" key="2">
    <source>
        <dbReference type="EMBL" id="PZM15604.1"/>
    </source>
</evidence>
<evidence type="ECO:0000259" key="1">
    <source>
        <dbReference type="PROSITE" id="PS50943"/>
    </source>
</evidence>
<dbReference type="Pfam" id="PF01381">
    <property type="entry name" value="HTH_3"/>
    <property type="match status" value="1"/>
</dbReference>
<dbReference type="OrthoDB" id="9785973at2"/>
<dbReference type="Gene3D" id="3.30.450.180">
    <property type="match status" value="1"/>
</dbReference>
<dbReference type="Gene3D" id="1.10.260.40">
    <property type="entry name" value="lambda repressor-like DNA-binding domains"/>
    <property type="match status" value="1"/>
</dbReference>
<dbReference type="PANTHER" id="PTHR35010">
    <property type="entry name" value="BLL4672 PROTEIN-RELATED"/>
    <property type="match status" value="1"/>
</dbReference>
<dbReference type="Proteomes" id="UP000248925">
    <property type="component" value="Unassembled WGS sequence"/>
</dbReference>
<dbReference type="SUPFAM" id="SSF47413">
    <property type="entry name" value="lambda repressor-like DNA-binding domains"/>
    <property type="match status" value="1"/>
</dbReference>
<dbReference type="InterPro" id="IPR001387">
    <property type="entry name" value="Cro/C1-type_HTH"/>
</dbReference>
<dbReference type="AlphaFoldDB" id="A0A2W4DGN0"/>
<gene>
    <name evidence="2" type="ORF">CPY51_06840</name>
</gene>
<dbReference type="InterPro" id="IPR041413">
    <property type="entry name" value="MLTR_LBD"/>
</dbReference>
<sequence length="281" mass="32192">MTKAFSALQPSHPTTAGTQLRHWREIRGKPQLELALDTGISQKHVSFVETGRSTPSRQMIIDIADALQIPLRERNPIFVAAGYAPVYRDEPLDAPSMQSIDRAIKRVLRQHDPFPAIVMDRYWNVIETNTSAPAFFSRFIDLSVRPRPRNLLHLMFDPEGMRPFLLCWEETALSLLWRVQREAIGQVSDERTQMLLAELMAYPDIPQDPRSSLETPVLPMIPLRFRAERYTLNLFSMITTVGTPQTIAVEEMRIETMFPADEETEGFYLDFMSRNDIGSGN</sequence>
<reference evidence="2 3" key="1">
    <citation type="journal article" date="2018" name="Sci. Rep.">
        <title>Rhizobium tumorigenes sp. nov., a novel plant tumorigenic bacterium isolated from cane gall tumors on thornless blackberry.</title>
        <authorList>
            <person name="Kuzmanovi N."/>
            <person name="Smalla K."/>
            <person name="Gronow S."/>
            <person name="PuBawska J."/>
        </authorList>
    </citation>
    <scope>NUCLEOTIDE SEQUENCE [LARGE SCALE GENOMIC DNA]</scope>
    <source>
        <strain evidence="2 3">CCBAU 85046</strain>
    </source>
</reference>
<dbReference type="EMBL" id="PCDP01000019">
    <property type="protein sequence ID" value="PZM15604.1"/>
    <property type="molecule type" value="Genomic_DNA"/>
</dbReference>
<name>A0A2W4DGN0_9HYPH</name>
<comment type="caution">
    <text evidence="2">The sequence shown here is derived from an EMBL/GenBank/DDBJ whole genome shotgun (WGS) entry which is preliminary data.</text>
</comment>
<dbReference type="PROSITE" id="PS50943">
    <property type="entry name" value="HTH_CROC1"/>
    <property type="match status" value="1"/>
</dbReference>
<organism evidence="2 3">
    <name type="scientific">Rhizobium tubonense</name>
    <dbReference type="NCBI Taxonomy" id="484088"/>
    <lineage>
        <taxon>Bacteria</taxon>
        <taxon>Pseudomonadati</taxon>
        <taxon>Pseudomonadota</taxon>
        <taxon>Alphaproteobacteria</taxon>
        <taxon>Hyphomicrobiales</taxon>
        <taxon>Rhizobiaceae</taxon>
        <taxon>Rhizobium/Agrobacterium group</taxon>
        <taxon>Rhizobium</taxon>
    </lineage>
</organism>
<dbReference type="Pfam" id="PF17765">
    <property type="entry name" value="MLTR_LBD"/>
    <property type="match status" value="1"/>
</dbReference>